<feature type="compositionally biased region" description="Polar residues" evidence="1">
    <location>
        <begin position="607"/>
        <end position="625"/>
    </location>
</feature>
<gene>
    <name evidence="2" type="ORF">F3Y22_tig00005712pilonHSYRG00019</name>
</gene>
<feature type="compositionally biased region" description="Polar residues" evidence="1">
    <location>
        <begin position="337"/>
        <end position="358"/>
    </location>
</feature>
<feature type="compositionally biased region" description="Polar residues" evidence="1">
    <location>
        <begin position="415"/>
        <end position="424"/>
    </location>
</feature>
<keyword evidence="3" id="KW-1185">Reference proteome</keyword>
<feature type="region of interest" description="Disordered" evidence="1">
    <location>
        <begin position="121"/>
        <end position="147"/>
    </location>
</feature>
<feature type="compositionally biased region" description="Low complexity" evidence="1">
    <location>
        <begin position="405"/>
        <end position="414"/>
    </location>
</feature>
<dbReference type="PANTHER" id="PTHR34112:SF13">
    <property type="entry name" value="OS04G0448200 PROTEIN"/>
    <property type="match status" value="1"/>
</dbReference>
<name>A0A6A3CDD6_HIBSY</name>
<dbReference type="GO" id="GO:0003677">
    <property type="term" value="F:DNA binding"/>
    <property type="evidence" value="ECO:0007669"/>
    <property type="project" value="UniProtKB-KW"/>
</dbReference>
<evidence type="ECO:0000313" key="2">
    <source>
        <dbReference type="EMBL" id="KAE8727210.1"/>
    </source>
</evidence>
<dbReference type="EMBL" id="VEPZ02000314">
    <property type="protein sequence ID" value="KAE8727210.1"/>
    <property type="molecule type" value="Genomic_DNA"/>
</dbReference>
<feature type="region of interest" description="Disordered" evidence="1">
    <location>
        <begin position="321"/>
        <end position="358"/>
    </location>
</feature>
<protein>
    <submittedName>
        <fullName evidence="2">WRKY DNA-binding protein 9, putative isoform 1</fullName>
    </submittedName>
</protein>
<evidence type="ECO:0000256" key="1">
    <source>
        <dbReference type="SAM" id="MobiDB-lite"/>
    </source>
</evidence>
<sequence>MERNEPSLIPEWLKSGASLTGSGNSIHQFTSSSSHSENNSALKHARNKLAVDNDSDIGWASVLDRAFHVYSRRSSSRKGSSGSLAYSNFAKGNRERDWEKFTNGYHDRRMLFSSMITGKHSDTWPGKATNESISNRKSHHDSGNGEISTAIHDKSAFEHDFPSLGAEERPVGSEIGRISSPGLSNKFAFEHDLPSLGAEERQLGSEVGRVSFPGLSNPGQSFLLGITPGTGSYGRTSALADISVGVGSSGRGVAVASQNASAGSTPITTMSLNMAEAVAQGPSRARTPPMLNVETQRLEELAIKQSRQLIPLVTISTPKSLVVSPSEKSKPKVGQQLHPSISFNSTHGGTSRSDSIKVSNESRLCILKPSRESNGVSLVNKKDNLSPTNGSSKLVNSLLSVTPPAAASAPFRSSGNSPRSATAEHNQIQLRLTMEKRATAQAQSRNDFFNLLKKKSTTNSASSILDPSPAVSRPVSEKPDELGPEDSCSSDSLMDVAVLSLEMSNADLLTDNRSEIALNGDAYTEPRHCPSNGDGHSRHDVFLYPDVEEAAFLRSLGWEEKAEDDDGLTEEEINSFLEQYSKLKPSAKLLKRMTINSHNGIHGDASSGLSSTDSNGEASTHQSSN</sequence>
<organism evidence="2 3">
    <name type="scientific">Hibiscus syriacus</name>
    <name type="common">Rose of Sharon</name>
    <dbReference type="NCBI Taxonomy" id="106335"/>
    <lineage>
        <taxon>Eukaryota</taxon>
        <taxon>Viridiplantae</taxon>
        <taxon>Streptophyta</taxon>
        <taxon>Embryophyta</taxon>
        <taxon>Tracheophyta</taxon>
        <taxon>Spermatophyta</taxon>
        <taxon>Magnoliopsida</taxon>
        <taxon>eudicotyledons</taxon>
        <taxon>Gunneridae</taxon>
        <taxon>Pentapetalae</taxon>
        <taxon>rosids</taxon>
        <taxon>malvids</taxon>
        <taxon>Malvales</taxon>
        <taxon>Malvaceae</taxon>
        <taxon>Malvoideae</taxon>
        <taxon>Hibiscus</taxon>
    </lineage>
</organism>
<proteinExistence type="predicted"/>
<feature type="region of interest" description="Disordered" evidence="1">
    <location>
        <begin position="600"/>
        <end position="625"/>
    </location>
</feature>
<dbReference type="AlphaFoldDB" id="A0A6A3CDD6"/>
<evidence type="ECO:0000313" key="3">
    <source>
        <dbReference type="Proteomes" id="UP000436088"/>
    </source>
</evidence>
<accession>A0A6A3CDD6</accession>
<dbReference type="PANTHER" id="PTHR34112">
    <property type="entry name" value="C-JUN-AMINO-TERMINAL KINASE-INTERACTING PROTEIN"/>
    <property type="match status" value="1"/>
</dbReference>
<feature type="region of interest" description="Disordered" evidence="1">
    <location>
        <begin position="405"/>
        <end position="424"/>
    </location>
</feature>
<feature type="region of interest" description="Disordered" evidence="1">
    <location>
        <begin position="459"/>
        <end position="489"/>
    </location>
</feature>
<dbReference type="Proteomes" id="UP000436088">
    <property type="component" value="Unassembled WGS sequence"/>
</dbReference>
<reference evidence="2" key="1">
    <citation type="submission" date="2019-09" db="EMBL/GenBank/DDBJ databases">
        <title>Draft genome information of white flower Hibiscus syriacus.</title>
        <authorList>
            <person name="Kim Y.-M."/>
        </authorList>
    </citation>
    <scope>NUCLEOTIDE SEQUENCE [LARGE SCALE GENOMIC DNA]</scope>
    <source>
        <strain evidence="2">YM2019G1</strain>
    </source>
</reference>
<comment type="caution">
    <text evidence="2">The sequence shown here is derived from an EMBL/GenBank/DDBJ whole genome shotgun (WGS) entry which is preliminary data.</text>
</comment>
<keyword evidence="2" id="KW-0238">DNA-binding</keyword>